<keyword evidence="2" id="KW-1185">Reference proteome</keyword>
<name>A0A5C3NBR8_9AGAM</name>
<reference evidence="1 2" key="1">
    <citation type="journal article" date="2019" name="Nat. Ecol. Evol.">
        <title>Megaphylogeny resolves global patterns of mushroom evolution.</title>
        <authorList>
            <person name="Varga T."/>
            <person name="Krizsan K."/>
            <person name="Foldi C."/>
            <person name="Dima B."/>
            <person name="Sanchez-Garcia M."/>
            <person name="Sanchez-Ramirez S."/>
            <person name="Szollosi G.J."/>
            <person name="Szarkandi J.G."/>
            <person name="Papp V."/>
            <person name="Albert L."/>
            <person name="Andreopoulos W."/>
            <person name="Angelini C."/>
            <person name="Antonin V."/>
            <person name="Barry K.W."/>
            <person name="Bougher N.L."/>
            <person name="Buchanan P."/>
            <person name="Buyck B."/>
            <person name="Bense V."/>
            <person name="Catcheside P."/>
            <person name="Chovatia M."/>
            <person name="Cooper J."/>
            <person name="Damon W."/>
            <person name="Desjardin D."/>
            <person name="Finy P."/>
            <person name="Geml J."/>
            <person name="Haridas S."/>
            <person name="Hughes K."/>
            <person name="Justo A."/>
            <person name="Karasinski D."/>
            <person name="Kautmanova I."/>
            <person name="Kiss B."/>
            <person name="Kocsube S."/>
            <person name="Kotiranta H."/>
            <person name="LaButti K.M."/>
            <person name="Lechner B.E."/>
            <person name="Liimatainen K."/>
            <person name="Lipzen A."/>
            <person name="Lukacs Z."/>
            <person name="Mihaltcheva S."/>
            <person name="Morgado L.N."/>
            <person name="Niskanen T."/>
            <person name="Noordeloos M.E."/>
            <person name="Ohm R.A."/>
            <person name="Ortiz-Santana B."/>
            <person name="Ovrebo C."/>
            <person name="Racz N."/>
            <person name="Riley R."/>
            <person name="Savchenko A."/>
            <person name="Shiryaev A."/>
            <person name="Soop K."/>
            <person name="Spirin V."/>
            <person name="Szebenyi C."/>
            <person name="Tomsovsky M."/>
            <person name="Tulloss R.E."/>
            <person name="Uehling J."/>
            <person name="Grigoriev I.V."/>
            <person name="Vagvolgyi C."/>
            <person name="Papp T."/>
            <person name="Martin F.M."/>
            <person name="Miettinen O."/>
            <person name="Hibbett D.S."/>
            <person name="Nagy L.G."/>
        </authorList>
    </citation>
    <scope>NUCLEOTIDE SEQUENCE [LARGE SCALE GENOMIC DNA]</scope>
    <source>
        <strain evidence="1 2">OMC1185</strain>
    </source>
</reference>
<dbReference type="Proteomes" id="UP000305948">
    <property type="component" value="Unassembled WGS sequence"/>
</dbReference>
<dbReference type="EMBL" id="ML213506">
    <property type="protein sequence ID" value="TFK53886.1"/>
    <property type="molecule type" value="Genomic_DNA"/>
</dbReference>
<evidence type="ECO:0000313" key="2">
    <source>
        <dbReference type="Proteomes" id="UP000305948"/>
    </source>
</evidence>
<dbReference type="AlphaFoldDB" id="A0A5C3NBR8"/>
<gene>
    <name evidence="1" type="ORF">OE88DRAFT_1654250</name>
</gene>
<accession>A0A5C3NBR8</accession>
<sequence>MTAPANGIISASKRMLRYWRDVRNRQHLVYVAGSQSMLWPIYLSSTCNSFVQKRWASAAKTIIYQDKHHSPPSNIADIPATAATRLRKDSAVSLRTLNQTRLDVEDFVDLAGRGSKLVRFALAPEEPGPPIIGIDA</sequence>
<protein>
    <submittedName>
        <fullName evidence="1">Uncharacterized protein</fullName>
    </submittedName>
</protein>
<organism evidence="1 2">
    <name type="scientific">Heliocybe sulcata</name>
    <dbReference type="NCBI Taxonomy" id="5364"/>
    <lineage>
        <taxon>Eukaryota</taxon>
        <taxon>Fungi</taxon>
        <taxon>Dikarya</taxon>
        <taxon>Basidiomycota</taxon>
        <taxon>Agaricomycotina</taxon>
        <taxon>Agaricomycetes</taxon>
        <taxon>Gloeophyllales</taxon>
        <taxon>Gloeophyllaceae</taxon>
        <taxon>Heliocybe</taxon>
    </lineage>
</organism>
<proteinExistence type="predicted"/>
<evidence type="ECO:0000313" key="1">
    <source>
        <dbReference type="EMBL" id="TFK53886.1"/>
    </source>
</evidence>